<feature type="compositionally biased region" description="Polar residues" evidence="1">
    <location>
        <begin position="7"/>
        <end position="45"/>
    </location>
</feature>
<proteinExistence type="predicted"/>
<evidence type="ECO:0000256" key="1">
    <source>
        <dbReference type="SAM" id="MobiDB-lite"/>
    </source>
</evidence>
<evidence type="ECO:0000313" key="2">
    <source>
        <dbReference type="EMBL" id="RKO91108.1"/>
    </source>
</evidence>
<dbReference type="Proteomes" id="UP000269721">
    <property type="component" value="Unassembled WGS sequence"/>
</dbReference>
<feature type="region of interest" description="Disordered" evidence="1">
    <location>
        <begin position="1"/>
        <end position="46"/>
    </location>
</feature>
<organism evidence="2 3">
    <name type="scientific">Blyttiomyces helicus</name>
    <dbReference type="NCBI Taxonomy" id="388810"/>
    <lineage>
        <taxon>Eukaryota</taxon>
        <taxon>Fungi</taxon>
        <taxon>Fungi incertae sedis</taxon>
        <taxon>Chytridiomycota</taxon>
        <taxon>Chytridiomycota incertae sedis</taxon>
        <taxon>Chytridiomycetes</taxon>
        <taxon>Chytridiomycetes incertae sedis</taxon>
        <taxon>Blyttiomyces</taxon>
    </lineage>
</organism>
<accession>A0A4P9WI40</accession>
<keyword evidence="3" id="KW-1185">Reference proteome</keyword>
<gene>
    <name evidence="2" type="ORF">BDK51DRAFT_41651</name>
</gene>
<sequence>MRPPTNPAKQQQATQEHPQMPTLFTQHPTPANTLATSHSDGSTPQTPLPHFWDGWLFVNPLTQPSVPLFRAYPPSPHHQPQAPLGIMVNDEETVKRYPHPNHHWPGGATPEKSILLLPIQEPRAPPLLHPTITGKHPEEY</sequence>
<reference evidence="3" key="1">
    <citation type="journal article" date="2018" name="Nat. Microbiol.">
        <title>Leveraging single-cell genomics to expand the fungal tree of life.</title>
        <authorList>
            <person name="Ahrendt S.R."/>
            <person name="Quandt C.A."/>
            <person name="Ciobanu D."/>
            <person name="Clum A."/>
            <person name="Salamov A."/>
            <person name="Andreopoulos B."/>
            <person name="Cheng J.F."/>
            <person name="Woyke T."/>
            <person name="Pelin A."/>
            <person name="Henrissat B."/>
            <person name="Reynolds N.K."/>
            <person name="Benny G.L."/>
            <person name="Smith M.E."/>
            <person name="James T.Y."/>
            <person name="Grigoriev I.V."/>
        </authorList>
    </citation>
    <scope>NUCLEOTIDE SEQUENCE [LARGE SCALE GENOMIC DNA]</scope>
</reference>
<dbReference type="EMBL" id="KZ995227">
    <property type="protein sequence ID" value="RKO91108.1"/>
    <property type="molecule type" value="Genomic_DNA"/>
</dbReference>
<dbReference type="AlphaFoldDB" id="A0A4P9WI40"/>
<evidence type="ECO:0000313" key="3">
    <source>
        <dbReference type="Proteomes" id="UP000269721"/>
    </source>
</evidence>
<protein>
    <submittedName>
        <fullName evidence="2">Uncharacterized protein</fullName>
    </submittedName>
</protein>
<name>A0A4P9WI40_9FUNG</name>